<sequence length="130" mass="14299">MNETTLSYALYLVLAITMTIWVARTLYKNGRIFLVECFQGNTELADSVNHLLVVGFYLINIGFVSLYLKTSESIIGAQGVFEALSGKMGVVLLALGGMHFFNLVIFTKMRKRGQLATMPPPVPPVLRVGA</sequence>
<keyword evidence="3" id="KW-1185">Reference proteome</keyword>
<gene>
    <name evidence="2" type="ORF">EI77_02066</name>
</gene>
<evidence type="ECO:0000256" key="1">
    <source>
        <dbReference type="SAM" id="Phobius"/>
    </source>
</evidence>
<protein>
    <submittedName>
        <fullName evidence="2">Uncharacterized protein</fullName>
    </submittedName>
</protein>
<dbReference type="OrthoDB" id="193443at2"/>
<organism evidence="2 3">
    <name type="scientific">Prosthecobacter fusiformis</name>
    <dbReference type="NCBI Taxonomy" id="48464"/>
    <lineage>
        <taxon>Bacteria</taxon>
        <taxon>Pseudomonadati</taxon>
        <taxon>Verrucomicrobiota</taxon>
        <taxon>Verrucomicrobiia</taxon>
        <taxon>Verrucomicrobiales</taxon>
        <taxon>Verrucomicrobiaceae</taxon>
        <taxon>Prosthecobacter</taxon>
    </lineage>
</organism>
<keyword evidence="1" id="KW-0812">Transmembrane</keyword>
<accession>A0A4R7S0P1</accession>
<keyword evidence="1" id="KW-1133">Transmembrane helix</keyword>
<feature type="transmembrane region" description="Helical" evidence="1">
    <location>
        <begin position="48"/>
        <end position="68"/>
    </location>
</feature>
<dbReference type="EMBL" id="SOCA01000003">
    <property type="protein sequence ID" value="TDU70948.1"/>
    <property type="molecule type" value="Genomic_DNA"/>
</dbReference>
<feature type="transmembrane region" description="Helical" evidence="1">
    <location>
        <begin position="88"/>
        <end position="106"/>
    </location>
</feature>
<evidence type="ECO:0000313" key="3">
    <source>
        <dbReference type="Proteomes" id="UP000295662"/>
    </source>
</evidence>
<evidence type="ECO:0000313" key="2">
    <source>
        <dbReference type="EMBL" id="TDU70948.1"/>
    </source>
</evidence>
<dbReference type="RefSeq" id="WP_133795147.1">
    <property type="nucleotide sequence ID" value="NZ_SOCA01000003.1"/>
</dbReference>
<feature type="transmembrane region" description="Helical" evidence="1">
    <location>
        <begin position="6"/>
        <end position="27"/>
    </location>
</feature>
<dbReference type="AlphaFoldDB" id="A0A4R7S0P1"/>
<dbReference type="Proteomes" id="UP000295662">
    <property type="component" value="Unassembled WGS sequence"/>
</dbReference>
<proteinExistence type="predicted"/>
<reference evidence="2 3" key="1">
    <citation type="submission" date="2019-03" db="EMBL/GenBank/DDBJ databases">
        <title>Genomic Encyclopedia of Archaeal and Bacterial Type Strains, Phase II (KMG-II): from individual species to whole genera.</title>
        <authorList>
            <person name="Goeker M."/>
        </authorList>
    </citation>
    <scope>NUCLEOTIDE SEQUENCE [LARGE SCALE GENOMIC DNA]</scope>
    <source>
        <strain evidence="2 3">ATCC 25309</strain>
    </source>
</reference>
<name>A0A4R7S0P1_9BACT</name>
<comment type="caution">
    <text evidence="2">The sequence shown here is derived from an EMBL/GenBank/DDBJ whole genome shotgun (WGS) entry which is preliminary data.</text>
</comment>
<keyword evidence="1" id="KW-0472">Membrane</keyword>